<sequence>MGYEFAVLPPGVAATTDDVAAHIDSQRGQAEDPALTPIAAGVCDWNTAMPVWNAPATFEIVGDCLRVAVPDHAGWRMLAALEELLADTAYLLYDAGDGTLGPVEMRRDVRVSLGGVRTFSTLTHRRLRNWLPRLAELASAPFLTVDKAGTDSFIQTYRNAPDDYRLEVRDDEHVGTTVRDPRTVADLIWAWSTDRWDGSAELVWVPVV</sequence>
<evidence type="ECO:0000313" key="1">
    <source>
        <dbReference type="EMBL" id="QIS10842.1"/>
    </source>
</evidence>
<dbReference type="KEGG" id="nah:F5544_14790"/>
<evidence type="ECO:0000313" key="2">
    <source>
        <dbReference type="Proteomes" id="UP000503540"/>
    </source>
</evidence>
<gene>
    <name evidence="1" type="ORF">F5544_14790</name>
</gene>
<organism evidence="1 2">
    <name type="scientific">Nocardia arthritidis</name>
    <dbReference type="NCBI Taxonomy" id="228602"/>
    <lineage>
        <taxon>Bacteria</taxon>
        <taxon>Bacillati</taxon>
        <taxon>Actinomycetota</taxon>
        <taxon>Actinomycetes</taxon>
        <taxon>Mycobacteriales</taxon>
        <taxon>Nocardiaceae</taxon>
        <taxon>Nocardia</taxon>
    </lineage>
</organism>
<proteinExistence type="predicted"/>
<dbReference type="Proteomes" id="UP000503540">
    <property type="component" value="Chromosome"/>
</dbReference>
<reference evidence="1 2" key="1">
    <citation type="journal article" date="2019" name="ACS Chem. Biol.">
        <title>Identification and Mobilization of a Cryptic Antibiotic Biosynthesis Gene Locus from a Human-Pathogenic Nocardia Isolate.</title>
        <authorList>
            <person name="Herisse M."/>
            <person name="Ishida K."/>
            <person name="Porter J.L."/>
            <person name="Howden B."/>
            <person name="Hertweck C."/>
            <person name="Stinear T.P."/>
            <person name="Pidot S.J."/>
        </authorList>
    </citation>
    <scope>NUCLEOTIDE SEQUENCE [LARGE SCALE GENOMIC DNA]</scope>
    <source>
        <strain evidence="1 2">AUSMDU00012717</strain>
    </source>
</reference>
<dbReference type="AlphaFoldDB" id="A0A6G9YCB4"/>
<keyword evidence="2" id="KW-1185">Reference proteome</keyword>
<dbReference type="RefSeq" id="WP_167473753.1">
    <property type="nucleotide sequence ID" value="NZ_CP046172.1"/>
</dbReference>
<name>A0A6G9YCB4_9NOCA</name>
<protein>
    <submittedName>
        <fullName evidence="1">Uncharacterized protein</fullName>
    </submittedName>
</protein>
<accession>A0A6G9YCB4</accession>
<dbReference type="EMBL" id="CP046172">
    <property type="protein sequence ID" value="QIS10842.1"/>
    <property type="molecule type" value="Genomic_DNA"/>
</dbReference>